<evidence type="ECO:0000256" key="5">
    <source>
        <dbReference type="ARBA" id="ARBA00022676"/>
    </source>
</evidence>
<evidence type="ECO:0000256" key="4">
    <source>
        <dbReference type="ARBA" id="ARBA00020295"/>
    </source>
</evidence>
<evidence type="ECO:0000256" key="6">
    <source>
        <dbReference type="ARBA" id="ARBA00022679"/>
    </source>
</evidence>
<accession>A0A4V2EJH7</accession>
<protein>
    <recommendedName>
        <fullName evidence="4 10">4-alpha-glucanotransferase</fullName>
        <ecNumber evidence="3 10">2.4.1.25</ecNumber>
    </recommendedName>
    <alternativeName>
        <fullName evidence="8 10">Amylomaltase</fullName>
    </alternativeName>
    <alternativeName>
        <fullName evidence="9 10">Disproportionating enzyme</fullName>
    </alternativeName>
</protein>
<evidence type="ECO:0000313" key="12">
    <source>
        <dbReference type="Proteomes" id="UP000291338"/>
    </source>
</evidence>
<dbReference type="NCBIfam" id="TIGR00217">
    <property type="entry name" value="malQ"/>
    <property type="match status" value="1"/>
</dbReference>
<evidence type="ECO:0000256" key="8">
    <source>
        <dbReference type="ARBA" id="ARBA00031423"/>
    </source>
</evidence>
<sequence length="660" mass="75845">MNAFEQLCYLYGIGAEFTKYTGETVRFSKETRESALKACNVDFSSDQKISSLNYQLDVKPWQSIVQEVSILNEIDPCLAVRIADVDISFFIQLQIKEFDIALELSLSDGEISGEYIDDSVRYIELQLKLNLTLPIGYHNASIQFKGNYFSTELWVSPDKARSFNDAKQTGLNVQLYTLSSEQNYGIGDFGDLKTLIKSSASSDFDFILLNPLHLLFENEPQRASPYSPSHRGLINPLYISIFECTKQAAFSKINSEHISALEILKQEKQQQFINYQLVSETKYKLLKSLYRHFKHYADAELQRKFRLYCQVNSNLLSCLKDDERAKFWQWVANMQLASCQQLCLQSGMIIGLINDLAVGCAKDGLEYKSNEGMFTQDAEIGAPPDPWAEAGQNWGLPSLDPKKISKDNFAYFKHLIKANMQKFGALRIDHVMNIRRLWWCFKVNESPSGCYVYYPFEHLLAVLKIESHLNNCSLIGEDLGVVPPEVTLALEQSDIYGNTLFYFEKSCSGDFKHGNDYRNSCMLMLSNHDVPPFKAWWNYDDIELKNRLKLNENNDVNTLKSERNIEKHRVIEWVNKSNISFNSSAEKVYIELVKTLAQTPPKLFSLNYDDLAFQTFPVNIPGTNTEYSNWRRRVLSPIDAVLSQQKDLLSEINDLRKYND</sequence>
<evidence type="ECO:0000256" key="7">
    <source>
        <dbReference type="ARBA" id="ARBA00023277"/>
    </source>
</evidence>
<dbReference type="Proteomes" id="UP000291338">
    <property type="component" value="Unassembled WGS sequence"/>
</dbReference>
<dbReference type="EC" id="2.4.1.25" evidence="3 10"/>
<dbReference type="AlphaFoldDB" id="A0A4V2EJH7"/>
<dbReference type="EMBL" id="PPSX01000056">
    <property type="protein sequence ID" value="RZQ52388.1"/>
    <property type="molecule type" value="Genomic_DNA"/>
</dbReference>
<keyword evidence="7 10" id="KW-0119">Carbohydrate metabolism</keyword>
<dbReference type="GO" id="GO:0004134">
    <property type="term" value="F:4-alpha-glucanotransferase activity"/>
    <property type="evidence" value="ECO:0007669"/>
    <property type="project" value="UniProtKB-EC"/>
</dbReference>
<comment type="similarity">
    <text evidence="2 10">Belongs to the disproportionating enzyme family.</text>
</comment>
<organism evidence="11 12">
    <name type="scientific">Pseudoalteromonas phenolica</name>
    <dbReference type="NCBI Taxonomy" id="161398"/>
    <lineage>
        <taxon>Bacteria</taxon>
        <taxon>Pseudomonadati</taxon>
        <taxon>Pseudomonadota</taxon>
        <taxon>Gammaproteobacteria</taxon>
        <taxon>Alteromonadales</taxon>
        <taxon>Pseudoalteromonadaceae</taxon>
        <taxon>Pseudoalteromonas</taxon>
    </lineage>
</organism>
<evidence type="ECO:0000313" key="11">
    <source>
        <dbReference type="EMBL" id="RZQ52388.1"/>
    </source>
</evidence>
<evidence type="ECO:0000256" key="1">
    <source>
        <dbReference type="ARBA" id="ARBA00000439"/>
    </source>
</evidence>
<proteinExistence type="inferred from homology"/>
<dbReference type="Gene3D" id="3.20.20.80">
    <property type="entry name" value="Glycosidases"/>
    <property type="match status" value="2"/>
</dbReference>
<reference evidence="11 12" key="1">
    <citation type="submission" date="2018-01" db="EMBL/GenBank/DDBJ databases">
        <title>Co-occurrence of chitin degradation, pigmentation and bioactivity in marine Pseudoalteromonas.</title>
        <authorList>
            <person name="Paulsen S."/>
            <person name="Gram L."/>
            <person name="Machado H."/>
        </authorList>
    </citation>
    <scope>NUCLEOTIDE SEQUENCE [LARGE SCALE GENOMIC DNA]</scope>
    <source>
        <strain evidence="11 12">S3898</strain>
    </source>
</reference>
<dbReference type="PANTHER" id="PTHR32438">
    <property type="entry name" value="4-ALPHA-GLUCANOTRANSFERASE DPE1, CHLOROPLASTIC/AMYLOPLASTIC"/>
    <property type="match status" value="1"/>
</dbReference>
<comment type="caution">
    <text evidence="11">The sequence shown here is derived from an EMBL/GenBank/DDBJ whole genome shotgun (WGS) entry which is preliminary data.</text>
</comment>
<keyword evidence="6 10" id="KW-0808">Transferase</keyword>
<evidence type="ECO:0000256" key="2">
    <source>
        <dbReference type="ARBA" id="ARBA00005684"/>
    </source>
</evidence>
<evidence type="ECO:0000256" key="9">
    <source>
        <dbReference type="ARBA" id="ARBA00031501"/>
    </source>
</evidence>
<evidence type="ECO:0000256" key="10">
    <source>
        <dbReference type="RuleBase" id="RU361207"/>
    </source>
</evidence>
<dbReference type="PANTHER" id="PTHR32438:SF5">
    <property type="entry name" value="4-ALPHA-GLUCANOTRANSFERASE DPE1, CHLOROPLASTIC_AMYLOPLASTIC"/>
    <property type="match status" value="1"/>
</dbReference>
<dbReference type="InterPro" id="IPR017853">
    <property type="entry name" value="GH"/>
</dbReference>
<dbReference type="SUPFAM" id="SSF51445">
    <property type="entry name" value="(Trans)glycosidases"/>
    <property type="match status" value="1"/>
</dbReference>
<evidence type="ECO:0000256" key="3">
    <source>
        <dbReference type="ARBA" id="ARBA00012560"/>
    </source>
</evidence>
<gene>
    <name evidence="11" type="primary">malQ</name>
    <name evidence="11" type="ORF">C1E23_14090</name>
</gene>
<dbReference type="RefSeq" id="WP_130256181.1">
    <property type="nucleotide sequence ID" value="NZ_PPSX01000056.1"/>
</dbReference>
<dbReference type="InterPro" id="IPR003385">
    <property type="entry name" value="Glyco_hydro_77"/>
</dbReference>
<dbReference type="GO" id="GO:0005975">
    <property type="term" value="P:carbohydrate metabolic process"/>
    <property type="evidence" value="ECO:0007669"/>
    <property type="project" value="InterPro"/>
</dbReference>
<keyword evidence="5 10" id="KW-0328">Glycosyltransferase</keyword>
<comment type="catalytic activity">
    <reaction evidence="1 10">
        <text>Transfers a segment of a (1-&gt;4)-alpha-D-glucan to a new position in an acceptor, which may be glucose or a (1-&gt;4)-alpha-D-glucan.</text>
        <dbReference type="EC" id="2.4.1.25"/>
    </reaction>
</comment>
<dbReference type="Pfam" id="PF02446">
    <property type="entry name" value="Glyco_hydro_77"/>
    <property type="match status" value="2"/>
</dbReference>
<name>A0A4V2EJH7_9GAMM</name>